<evidence type="ECO:0000256" key="1">
    <source>
        <dbReference type="SAM" id="Phobius"/>
    </source>
</evidence>
<dbReference type="InterPro" id="IPR038750">
    <property type="entry name" value="YczE/YyaS-like"/>
</dbReference>
<dbReference type="Proteomes" id="UP000253570">
    <property type="component" value="Unassembled WGS sequence"/>
</dbReference>
<feature type="transmembrane region" description="Helical" evidence="1">
    <location>
        <begin position="190"/>
        <end position="210"/>
    </location>
</feature>
<gene>
    <name evidence="2" type="ORF">DBW71_05750</name>
</gene>
<keyword evidence="1" id="KW-0812">Transmembrane</keyword>
<sequence length="215" mass="23452">MFLRIKKVPKTSWSSSKPQNLKPRFQTIFFLVFGLILFGTGEGLLIVSTTGAAPWTVLAHGISLNIDKSIGFVTFFISLTVFFFWIFLNIKPGFGTVLNIFIVAIMLDVSILFFETPFLYQNKILLAIIGVLLVGLGSGFYLIANLGPGPRDGLMTGLQEKTNLPIALVRALMEIVVVSIGWYLGGTVGMGTLLFAFGIGPSVALGFYLVNKFSN</sequence>
<name>A0A368DK53_9PROT</name>
<keyword evidence="1" id="KW-1133">Transmembrane helix</keyword>
<proteinExistence type="predicted"/>
<evidence type="ECO:0000313" key="2">
    <source>
        <dbReference type="EMBL" id="RCL72219.1"/>
    </source>
</evidence>
<dbReference type="EMBL" id="QOQD01000016">
    <property type="protein sequence ID" value="RCL72219.1"/>
    <property type="molecule type" value="Genomic_DNA"/>
</dbReference>
<feature type="transmembrane region" description="Helical" evidence="1">
    <location>
        <begin position="97"/>
        <end position="118"/>
    </location>
</feature>
<reference evidence="2 3" key="1">
    <citation type="journal article" date="2018" name="Microbiome">
        <title>Fine metagenomic profile of the Mediterranean stratified and mixed water columns revealed by assembly and recruitment.</title>
        <authorList>
            <person name="Haro-Moreno J.M."/>
            <person name="Lopez-Perez M."/>
            <person name="De La Torre J.R."/>
            <person name="Picazo A."/>
            <person name="Camacho A."/>
            <person name="Rodriguez-Valera F."/>
        </authorList>
    </citation>
    <scope>NUCLEOTIDE SEQUENCE [LARGE SCALE GENOMIC DNA]</scope>
    <source>
        <strain evidence="2">MED-G57</strain>
    </source>
</reference>
<keyword evidence="1" id="KW-0472">Membrane</keyword>
<dbReference type="Pfam" id="PF19700">
    <property type="entry name" value="DUF6198"/>
    <property type="match status" value="1"/>
</dbReference>
<feature type="transmembrane region" description="Helical" evidence="1">
    <location>
        <begin position="124"/>
        <end position="143"/>
    </location>
</feature>
<dbReference type="AlphaFoldDB" id="A0A368DK53"/>
<protein>
    <recommendedName>
        <fullName evidence="4">YitT family protein</fullName>
    </recommendedName>
</protein>
<evidence type="ECO:0000313" key="3">
    <source>
        <dbReference type="Proteomes" id="UP000253570"/>
    </source>
</evidence>
<dbReference type="PANTHER" id="PTHR40078:SF1">
    <property type="entry name" value="INTEGRAL MEMBRANE PROTEIN"/>
    <property type="match status" value="1"/>
</dbReference>
<feature type="transmembrane region" description="Helical" evidence="1">
    <location>
        <begin position="27"/>
        <end position="49"/>
    </location>
</feature>
<accession>A0A368DK53</accession>
<feature type="transmembrane region" description="Helical" evidence="1">
    <location>
        <begin position="164"/>
        <end position="184"/>
    </location>
</feature>
<dbReference type="PANTHER" id="PTHR40078">
    <property type="entry name" value="INTEGRAL MEMBRANE PROTEIN-RELATED"/>
    <property type="match status" value="1"/>
</dbReference>
<organism evidence="2 3">
    <name type="scientific">PS1 clade bacterium</name>
    <dbReference type="NCBI Taxonomy" id="2175152"/>
    <lineage>
        <taxon>Bacteria</taxon>
        <taxon>Pseudomonadati</taxon>
        <taxon>Pseudomonadota</taxon>
        <taxon>Alphaproteobacteria</taxon>
        <taxon>PS1 clade</taxon>
    </lineage>
</organism>
<comment type="caution">
    <text evidence="2">The sequence shown here is derived from an EMBL/GenBank/DDBJ whole genome shotgun (WGS) entry which is preliminary data.</text>
</comment>
<feature type="transmembrane region" description="Helical" evidence="1">
    <location>
        <begin position="69"/>
        <end position="90"/>
    </location>
</feature>
<evidence type="ECO:0008006" key="4">
    <source>
        <dbReference type="Google" id="ProtNLM"/>
    </source>
</evidence>